<dbReference type="Proteomes" id="UP000276133">
    <property type="component" value="Unassembled WGS sequence"/>
</dbReference>
<sequence length="445" mass="52377">MIRKIIKTTFSAHHKFEMLQKHLDNNGLLKTEIYESLKTKYEYFDPQSFKIISELLKKEKTVFEKYEDIDTLDENDCIKITDGRTKEQLIALYRYWLRKGLDQTSLALLFGKNTSETQISHYLSQIREEIYKDFVPYFLGCNKDRKFFLNHNNEMVKNLFDLKSDDQVIVIDGRYTRLEKSANNQFQYSCWSSQKKDSLFKPFIICCADGYFVDCYGPFEAFENDAKIFKYIIENDRDLKQLLLPDKTIIFLDRALDNIRNTQAGHIQIDYRIACAMLNFTHISTCPDKQNLYKIALKIKEKVKIDNNPLSYLLTKHLDTKEITPVDLGSITDFPKLNSAQLIRKIFLGTFQLKQSKSYVSDIIKNGKAYTISEKFLSKQKNKTSIESKIIALEIVSRHKRSEKKLSETFKNQNYMREFRNKYKIFLEYVPSWIGSKSIKGYVCS</sequence>
<evidence type="ECO:0000313" key="1">
    <source>
        <dbReference type="EMBL" id="RNA30508.1"/>
    </source>
</evidence>
<name>A0A3M7S4H9_BRAPC</name>
<proteinExistence type="predicted"/>
<comment type="caution">
    <text evidence="1">The sequence shown here is derived from an EMBL/GenBank/DDBJ whole genome shotgun (WGS) entry which is preliminary data.</text>
</comment>
<gene>
    <name evidence="1" type="ORF">BpHYR1_025743</name>
</gene>
<keyword evidence="2" id="KW-1185">Reference proteome</keyword>
<evidence type="ECO:0000313" key="2">
    <source>
        <dbReference type="Proteomes" id="UP000276133"/>
    </source>
</evidence>
<reference evidence="1 2" key="1">
    <citation type="journal article" date="2018" name="Sci. Rep.">
        <title>Genomic signatures of local adaptation to the degree of environmental predictability in rotifers.</title>
        <authorList>
            <person name="Franch-Gras L."/>
            <person name="Hahn C."/>
            <person name="Garcia-Roger E.M."/>
            <person name="Carmona M.J."/>
            <person name="Serra M."/>
            <person name="Gomez A."/>
        </authorList>
    </citation>
    <scope>NUCLEOTIDE SEQUENCE [LARGE SCALE GENOMIC DNA]</scope>
    <source>
        <strain evidence="1">HYR1</strain>
    </source>
</reference>
<dbReference type="OrthoDB" id="10046738at2759"/>
<dbReference type="AlphaFoldDB" id="A0A3M7S4H9"/>
<accession>A0A3M7S4H9</accession>
<protein>
    <submittedName>
        <fullName evidence="1">Vacuolar sorting-associated 13c</fullName>
    </submittedName>
</protein>
<dbReference type="EMBL" id="REGN01002082">
    <property type="protein sequence ID" value="RNA30508.1"/>
    <property type="molecule type" value="Genomic_DNA"/>
</dbReference>
<organism evidence="1 2">
    <name type="scientific">Brachionus plicatilis</name>
    <name type="common">Marine rotifer</name>
    <name type="synonym">Brachionus muelleri</name>
    <dbReference type="NCBI Taxonomy" id="10195"/>
    <lineage>
        <taxon>Eukaryota</taxon>
        <taxon>Metazoa</taxon>
        <taxon>Spiralia</taxon>
        <taxon>Gnathifera</taxon>
        <taxon>Rotifera</taxon>
        <taxon>Eurotatoria</taxon>
        <taxon>Monogononta</taxon>
        <taxon>Pseudotrocha</taxon>
        <taxon>Ploima</taxon>
        <taxon>Brachionidae</taxon>
        <taxon>Brachionus</taxon>
    </lineage>
</organism>